<proteinExistence type="predicted"/>
<evidence type="ECO:0000256" key="3">
    <source>
        <dbReference type="ARBA" id="ARBA00022833"/>
    </source>
</evidence>
<sequence length="304" mass="34937">MFSCDFAELSIDYMTEILSLRIYGTVCTHVIFPLLTLSVLRDNDAVVSAGWAPLRQRRKCRAGPTTSLVCLSGLTFSKGHQGSLEETMSVGFTPSFELRQQVVREGVCAHAYTVEEFEYHMRCMKSVYSNIRDYLSSVGSKKWSRAYSRRYRMMTSNCVESVNSVFKDLRELFVATMLCSIRDVLQKWFYERSKTASTMKSHLTSWVENILRLEHEKSRRLLVDPISTTEYQVMDGNQQFIVKLNVGCCSCQVWDIEEIPCAHALAVLRMLNLDTYSYVSEFYYRETLSATYNGCIQPVGSHFD</sequence>
<keyword evidence="3" id="KW-0862">Zinc</keyword>
<dbReference type="PANTHER" id="PTHR31973">
    <property type="entry name" value="POLYPROTEIN, PUTATIVE-RELATED"/>
    <property type="match status" value="1"/>
</dbReference>
<evidence type="ECO:0000259" key="5">
    <source>
        <dbReference type="PROSITE" id="PS50966"/>
    </source>
</evidence>
<dbReference type="Pfam" id="PF04434">
    <property type="entry name" value="SWIM"/>
    <property type="match status" value="1"/>
</dbReference>
<evidence type="ECO:0000256" key="2">
    <source>
        <dbReference type="ARBA" id="ARBA00022771"/>
    </source>
</evidence>
<reference evidence="6" key="1">
    <citation type="submission" date="2023-03" db="UniProtKB">
        <authorList>
            <consortium name="EnsemblPlants"/>
        </authorList>
    </citation>
    <scope>IDENTIFICATION</scope>
</reference>
<accession>A0A9I9EDE4</accession>
<dbReference type="PROSITE" id="PS50966">
    <property type="entry name" value="ZF_SWIM"/>
    <property type="match status" value="1"/>
</dbReference>
<dbReference type="Gramene" id="MELO3C032008.2.1">
    <property type="protein sequence ID" value="MELO3C032008.2.1"/>
    <property type="gene ID" value="MELO3C032008.2"/>
</dbReference>
<evidence type="ECO:0000256" key="4">
    <source>
        <dbReference type="PROSITE-ProRule" id="PRU00325"/>
    </source>
</evidence>
<dbReference type="AlphaFoldDB" id="A0A9I9EDE4"/>
<dbReference type="EnsemblPlants" id="MELO3C032008.2.1">
    <property type="protein sequence ID" value="MELO3C032008.2.1"/>
    <property type="gene ID" value="MELO3C032008.2"/>
</dbReference>
<dbReference type="InterPro" id="IPR007527">
    <property type="entry name" value="Znf_SWIM"/>
</dbReference>
<keyword evidence="1" id="KW-0479">Metal-binding</keyword>
<protein>
    <recommendedName>
        <fullName evidence="5">SWIM-type domain-containing protein</fullName>
    </recommendedName>
</protein>
<keyword evidence="2 4" id="KW-0863">Zinc-finger</keyword>
<feature type="domain" description="SWIM-type" evidence="5">
    <location>
        <begin position="240"/>
        <end position="272"/>
    </location>
</feature>
<dbReference type="InterPro" id="IPR006564">
    <property type="entry name" value="Znf_PMZ"/>
</dbReference>
<evidence type="ECO:0000313" key="6">
    <source>
        <dbReference type="EnsemblPlants" id="MELO3C032008.2.1"/>
    </source>
</evidence>
<evidence type="ECO:0000256" key="1">
    <source>
        <dbReference type="ARBA" id="ARBA00022723"/>
    </source>
</evidence>
<dbReference type="PANTHER" id="PTHR31973:SF113">
    <property type="entry name" value="PROTEIN FAR1-RELATED SEQUENCE 5-LIKE"/>
    <property type="match status" value="1"/>
</dbReference>
<dbReference type="GO" id="GO:0008270">
    <property type="term" value="F:zinc ion binding"/>
    <property type="evidence" value="ECO:0007669"/>
    <property type="project" value="UniProtKB-KW"/>
</dbReference>
<dbReference type="SMART" id="SM00575">
    <property type="entry name" value="ZnF_PMZ"/>
    <property type="match status" value="1"/>
</dbReference>
<organism evidence="6">
    <name type="scientific">Cucumis melo</name>
    <name type="common">Muskmelon</name>
    <dbReference type="NCBI Taxonomy" id="3656"/>
    <lineage>
        <taxon>Eukaryota</taxon>
        <taxon>Viridiplantae</taxon>
        <taxon>Streptophyta</taxon>
        <taxon>Embryophyta</taxon>
        <taxon>Tracheophyta</taxon>
        <taxon>Spermatophyta</taxon>
        <taxon>Magnoliopsida</taxon>
        <taxon>eudicotyledons</taxon>
        <taxon>Gunneridae</taxon>
        <taxon>Pentapetalae</taxon>
        <taxon>rosids</taxon>
        <taxon>fabids</taxon>
        <taxon>Cucurbitales</taxon>
        <taxon>Cucurbitaceae</taxon>
        <taxon>Benincaseae</taxon>
        <taxon>Cucumis</taxon>
    </lineage>
</organism>
<name>A0A9I9EDE4_CUCME</name>